<dbReference type="Proteomes" id="UP000648722">
    <property type="component" value="Unassembled WGS sequence"/>
</dbReference>
<dbReference type="PANTHER" id="PTHR41542:SF1">
    <property type="entry name" value="BLL5807 PROTEIN"/>
    <property type="match status" value="1"/>
</dbReference>
<organism evidence="3 4">
    <name type="scientific">Glycocaulis albus</name>
    <dbReference type="NCBI Taxonomy" id="1382801"/>
    <lineage>
        <taxon>Bacteria</taxon>
        <taxon>Pseudomonadati</taxon>
        <taxon>Pseudomonadota</taxon>
        <taxon>Alphaproteobacteria</taxon>
        <taxon>Maricaulales</taxon>
        <taxon>Maricaulaceae</taxon>
        <taxon>Glycocaulis</taxon>
    </lineage>
</organism>
<gene>
    <name evidence="3" type="ORF">GCM10007420_10120</name>
</gene>
<evidence type="ECO:0000313" key="4">
    <source>
        <dbReference type="Proteomes" id="UP000648722"/>
    </source>
</evidence>
<proteinExistence type="predicted"/>
<dbReference type="SMART" id="SM00978">
    <property type="entry name" value="Tim44"/>
    <property type="match status" value="1"/>
</dbReference>
<dbReference type="PANTHER" id="PTHR41542">
    <property type="entry name" value="BLL5807 PROTEIN"/>
    <property type="match status" value="1"/>
</dbReference>
<keyword evidence="1" id="KW-0472">Membrane</keyword>
<dbReference type="RefSeq" id="WP_188451467.1">
    <property type="nucleotide sequence ID" value="NZ_BMFS01000003.1"/>
</dbReference>
<dbReference type="EMBL" id="BMFS01000003">
    <property type="protein sequence ID" value="GGG96429.1"/>
    <property type="molecule type" value="Genomic_DNA"/>
</dbReference>
<comment type="caution">
    <text evidence="3">The sequence shown here is derived from an EMBL/GenBank/DDBJ whole genome shotgun (WGS) entry which is preliminary data.</text>
</comment>
<accession>A0ABQ1XKY5</accession>
<reference evidence="4" key="1">
    <citation type="journal article" date="2019" name="Int. J. Syst. Evol. Microbiol.">
        <title>The Global Catalogue of Microorganisms (GCM) 10K type strain sequencing project: providing services to taxonomists for standard genome sequencing and annotation.</title>
        <authorList>
            <consortium name="The Broad Institute Genomics Platform"/>
            <consortium name="The Broad Institute Genome Sequencing Center for Infectious Disease"/>
            <person name="Wu L."/>
            <person name="Ma J."/>
        </authorList>
    </citation>
    <scope>NUCLEOTIDE SEQUENCE [LARGE SCALE GENOMIC DNA]</scope>
    <source>
        <strain evidence="4">CGMCC 1.12766</strain>
    </source>
</reference>
<evidence type="ECO:0000313" key="3">
    <source>
        <dbReference type="EMBL" id="GGG96429.1"/>
    </source>
</evidence>
<dbReference type="NCBIfam" id="NF033779">
    <property type="entry name" value="Tim44_TimA_adap"/>
    <property type="match status" value="1"/>
</dbReference>
<dbReference type="Gene3D" id="3.10.450.240">
    <property type="match status" value="1"/>
</dbReference>
<name>A0ABQ1XKY5_9PROT</name>
<feature type="domain" description="Tim44-like" evidence="2">
    <location>
        <begin position="80"/>
        <end position="226"/>
    </location>
</feature>
<dbReference type="InterPro" id="IPR007379">
    <property type="entry name" value="Tim44-like_dom"/>
</dbReference>
<dbReference type="SUPFAM" id="SSF54427">
    <property type="entry name" value="NTF2-like"/>
    <property type="match status" value="1"/>
</dbReference>
<feature type="transmembrane region" description="Helical" evidence="1">
    <location>
        <begin position="6"/>
        <end position="26"/>
    </location>
</feature>
<sequence length="227" mass="24298">MRVELLQILFFAGLAVFIGIRLYMVLGRQVGRSPEEHAREEAEKSVAREASVPARETAGIQDASAPAAAALSAVDVEEAAYDGLEAIADADPGFDAAEFVQGARAAYGMIAGAFARGDVDALEPLLAPRVMKAYREAIEARAAKGETLTTEIDRIKETRLQEASLNGPKAKIKVRFVAEIAHETRAADGSVVSGDIAALHPVAEIWSFERDVTSDNPNWRLSAVRPA</sequence>
<protein>
    <recommendedName>
        <fullName evidence="2">Tim44-like domain-containing protein</fullName>
    </recommendedName>
</protein>
<dbReference type="InterPro" id="IPR032710">
    <property type="entry name" value="NTF2-like_dom_sf"/>
</dbReference>
<keyword evidence="4" id="KW-1185">Reference proteome</keyword>
<keyword evidence="1" id="KW-0812">Transmembrane</keyword>
<evidence type="ECO:0000259" key="2">
    <source>
        <dbReference type="SMART" id="SM00978"/>
    </source>
</evidence>
<evidence type="ECO:0000256" key="1">
    <source>
        <dbReference type="SAM" id="Phobius"/>
    </source>
</evidence>
<keyword evidence="1" id="KW-1133">Transmembrane helix</keyword>
<dbReference type="Pfam" id="PF04280">
    <property type="entry name" value="Tim44"/>
    <property type="match status" value="1"/>
</dbReference>